<feature type="domain" description="Polynucleotide kinase-phosphatase ligase" evidence="2">
    <location>
        <begin position="468"/>
        <end position="843"/>
    </location>
</feature>
<dbReference type="Proteomes" id="UP001595791">
    <property type="component" value="Unassembled WGS sequence"/>
</dbReference>
<dbReference type="Pfam" id="PF13671">
    <property type="entry name" value="AAA_33"/>
    <property type="match status" value="1"/>
</dbReference>
<dbReference type="SUPFAM" id="SSF56091">
    <property type="entry name" value="DNA ligase/mRNA capping enzyme, catalytic domain"/>
    <property type="match status" value="1"/>
</dbReference>
<dbReference type="InterPro" id="IPR032380">
    <property type="entry name" value="PNKP_ligase_dom"/>
</dbReference>
<keyword evidence="4" id="KW-1185">Reference proteome</keyword>
<dbReference type="CDD" id="cd07423">
    <property type="entry name" value="MPP_Prp_like"/>
    <property type="match status" value="1"/>
</dbReference>
<gene>
    <name evidence="3" type="ORF">ACFOW7_12255</name>
</gene>
<dbReference type="GO" id="GO:0016301">
    <property type="term" value="F:kinase activity"/>
    <property type="evidence" value="ECO:0007669"/>
    <property type="project" value="UniProtKB-KW"/>
</dbReference>
<dbReference type="Pfam" id="PF16542">
    <property type="entry name" value="PNKP_ligase"/>
    <property type="match status" value="1"/>
</dbReference>
<dbReference type="Gene3D" id="3.40.50.300">
    <property type="entry name" value="P-loop containing nucleotide triphosphate hydrolases"/>
    <property type="match status" value="1"/>
</dbReference>
<keyword evidence="3" id="KW-0418">Kinase</keyword>
<dbReference type="Gene3D" id="3.30.470.30">
    <property type="entry name" value="DNA ligase/mRNA capping enzyme"/>
    <property type="match status" value="2"/>
</dbReference>
<evidence type="ECO:0000313" key="4">
    <source>
        <dbReference type="Proteomes" id="UP001595791"/>
    </source>
</evidence>
<dbReference type="InterPro" id="IPR027417">
    <property type="entry name" value="P-loop_NTPase"/>
</dbReference>
<dbReference type="InterPro" id="IPR029052">
    <property type="entry name" value="Metallo-depent_PP-like"/>
</dbReference>
<dbReference type="InterPro" id="IPR050126">
    <property type="entry name" value="Ap4A_hydrolase"/>
</dbReference>
<name>A0ABV8MR30_9NEIS</name>
<evidence type="ECO:0000259" key="1">
    <source>
        <dbReference type="Pfam" id="PF00149"/>
    </source>
</evidence>
<dbReference type="Gene3D" id="3.60.21.10">
    <property type="match status" value="1"/>
</dbReference>
<accession>A0ABV8MR30</accession>
<dbReference type="NCBIfam" id="TIGR04075">
    <property type="entry name" value="bacter_Pnkp"/>
    <property type="match status" value="1"/>
</dbReference>
<reference evidence="4" key="1">
    <citation type="journal article" date="2019" name="Int. J. Syst. Evol. Microbiol.">
        <title>The Global Catalogue of Microorganisms (GCM) 10K type strain sequencing project: providing services to taxonomists for standard genome sequencing and annotation.</title>
        <authorList>
            <consortium name="The Broad Institute Genomics Platform"/>
            <consortium name="The Broad Institute Genome Sequencing Center for Infectious Disease"/>
            <person name="Wu L."/>
            <person name="Ma J."/>
        </authorList>
    </citation>
    <scope>NUCLEOTIDE SEQUENCE [LARGE SCALE GENOMIC DNA]</scope>
    <source>
        <strain evidence="4">LMG 29894</strain>
    </source>
</reference>
<evidence type="ECO:0000259" key="2">
    <source>
        <dbReference type="Pfam" id="PF16542"/>
    </source>
</evidence>
<dbReference type="EMBL" id="JBHSBU010000001">
    <property type="protein sequence ID" value="MFC4160122.1"/>
    <property type="molecule type" value="Genomic_DNA"/>
</dbReference>
<evidence type="ECO:0000313" key="3">
    <source>
        <dbReference type="EMBL" id="MFC4160122.1"/>
    </source>
</evidence>
<feature type="domain" description="Calcineurin-like phosphoesterase" evidence="1">
    <location>
        <begin position="181"/>
        <end position="375"/>
    </location>
</feature>
<protein>
    <submittedName>
        <fullName evidence="3">Polynucleotide kinase-phosphatase</fullName>
    </submittedName>
</protein>
<keyword evidence="3" id="KW-0808">Transferase</keyword>
<dbReference type="InterPro" id="IPR041780">
    <property type="entry name" value="MPP_PrpE-like"/>
</dbReference>
<dbReference type="SUPFAM" id="SSF52540">
    <property type="entry name" value="P-loop containing nucleoside triphosphate hydrolases"/>
    <property type="match status" value="1"/>
</dbReference>
<dbReference type="Pfam" id="PF00149">
    <property type="entry name" value="Metallophos"/>
    <property type="match status" value="1"/>
</dbReference>
<organism evidence="3 4">
    <name type="scientific">Chitinimonas lacunae</name>
    <dbReference type="NCBI Taxonomy" id="1963018"/>
    <lineage>
        <taxon>Bacteria</taxon>
        <taxon>Pseudomonadati</taxon>
        <taxon>Pseudomonadota</taxon>
        <taxon>Betaproteobacteria</taxon>
        <taxon>Neisseriales</taxon>
        <taxon>Chitinibacteraceae</taxon>
        <taxon>Chitinimonas</taxon>
    </lineage>
</organism>
<comment type="caution">
    <text evidence="3">The sequence shown here is derived from an EMBL/GenBank/DDBJ whole genome shotgun (WGS) entry which is preliminary data.</text>
</comment>
<dbReference type="InterPro" id="IPR024028">
    <property type="entry name" value="PNKP_bac"/>
</dbReference>
<proteinExistence type="predicted"/>
<dbReference type="PANTHER" id="PTHR42850:SF7">
    <property type="entry name" value="BIS(5'-NUCLEOSYL)-TETRAPHOSPHATASE PRPE [ASYMMETRICAL]"/>
    <property type="match status" value="1"/>
</dbReference>
<sequence>MKLQIPQLALVVLVGVSGAGKSTFARRHFLPTEVISSDVCRGWVCDDENDQSASRDAFDVLHYLVDKRLKNGRLTVVDATNVDPKARQYYIELARRHHVFAVAIVLDLPERLCRDRNAERPDRQFGEHVIRYQSSQLRRSIADISREGFRYVHVLRSSEDIDQLELERVRLWNDRRDQSGPFDIIGDIHGCFDELVALLGRLGYTVGLREHDYPIAHRDGRRLIFVGDLVDRGPRTPDVLRLVMRAVADGTALCVAGNHDAKLARALGGRQVKTTHGLRESLDQLELEGQDFRRRVERFLDGLVSHYVLDAGRLVVAHAGLKESMHGRSSNGVREFALYGESTGEIDEFGLPIRYPWANDYRGRAMVVYGHTPVPQAEWLNNTICLDTGCVFGGRLTALRYPEKELVDVPAAQVYYEPIRPLHLPPPATLSAQHQADSVLDIADVVGARRIETRLGKHVTIRAENASAALEVMARFSIDPRWLVYLPPTMAPTETSTEPGFLEHPTQAFDHYRAQGVRQVVCQEKHMGSRAIVVICRDAEAARRRFGVDDGSNGIVYTRSGRPFFSDEALATAFLERLRKALDRVDFWQELASDWFVFDAELMPWSAKALQLVRDQYAATGSAAKTMLTAAAHLLEQAQARGVDAGEEVSRITQRAGLADDYIAAYQRYCWEVNSLDDYRLAPFHLLAWEGHTGFERSHGWHMSTLARLATADPDWLLATTHHIVDLDDTAAVEAATRWWLELTAAGGEGMVVKPFDFIVRNQQGLVQPALKCRGREYLRIIYGPEYTLQLDTLRRRGLSFKRSLALREFMLGVEGLARFVAQEPLRRVHECAFGVLALESEPVDPRL</sequence>
<dbReference type="SUPFAM" id="SSF56300">
    <property type="entry name" value="Metallo-dependent phosphatases"/>
    <property type="match status" value="1"/>
</dbReference>
<dbReference type="InterPro" id="IPR004843">
    <property type="entry name" value="Calcineurin-like_PHP"/>
</dbReference>
<dbReference type="PANTHER" id="PTHR42850">
    <property type="entry name" value="METALLOPHOSPHOESTERASE"/>
    <property type="match status" value="1"/>
</dbReference>
<dbReference type="RefSeq" id="WP_378164607.1">
    <property type="nucleotide sequence ID" value="NZ_JBHSBU010000001.1"/>
</dbReference>